<dbReference type="InterPro" id="IPR038499">
    <property type="entry name" value="BRO1_sf"/>
</dbReference>
<evidence type="ECO:0000256" key="3">
    <source>
        <dbReference type="SAM" id="MobiDB-lite"/>
    </source>
</evidence>
<dbReference type="InterPro" id="IPR025304">
    <property type="entry name" value="ALIX_V_dom"/>
</dbReference>
<feature type="region of interest" description="Disordered" evidence="3">
    <location>
        <begin position="875"/>
        <end position="933"/>
    </location>
</feature>
<feature type="compositionally biased region" description="Pro residues" evidence="3">
    <location>
        <begin position="841"/>
        <end position="856"/>
    </location>
</feature>
<gene>
    <name evidence="5" type="ORF">NEUTE1DRAFT_131586</name>
</gene>
<dbReference type="CDD" id="cd09241">
    <property type="entry name" value="BRO1_ScRim20-like"/>
    <property type="match status" value="1"/>
</dbReference>
<dbReference type="CDD" id="cd09236">
    <property type="entry name" value="V_AnPalA_UmRIM20_like"/>
    <property type="match status" value="1"/>
</dbReference>
<dbReference type="PANTHER" id="PTHR23030:SF39">
    <property type="entry name" value="PROGRAMMED CELL DEATH 6-INTERACTING PROTEIN"/>
    <property type="match status" value="1"/>
</dbReference>
<evidence type="ECO:0000256" key="2">
    <source>
        <dbReference type="SAM" id="Coils"/>
    </source>
</evidence>
<dbReference type="OrthoDB" id="64867at2759"/>
<dbReference type="GO" id="GO:0005768">
    <property type="term" value="C:endosome"/>
    <property type="evidence" value="ECO:0007669"/>
    <property type="project" value="TreeGrafter"/>
</dbReference>
<dbReference type="Proteomes" id="UP000008065">
    <property type="component" value="Unassembled WGS sequence"/>
</dbReference>
<dbReference type="Pfam" id="PF13949">
    <property type="entry name" value="ALIX_LYPXL_bnd"/>
    <property type="match status" value="1"/>
</dbReference>
<dbReference type="Pfam" id="PF03097">
    <property type="entry name" value="BRO1"/>
    <property type="match status" value="1"/>
</dbReference>
<dbReference type="PROSITE" id="PS51180">
    <property type="entry name" value="BRO1"/>
    <property type="match status" value="1"/>
</dbReference>
<dbReference type="Gene3D" id="1.25.40.280">
    <property type="entry name" value="alix/aip1 like domains"/>
    <property type="match status" value="1"/>
</dbReference>
<dbReference type="SMART" id="SM01041">
    <property type="entry name" value="BRO1"/>
    <property type="match status" value="1"/>
</dbReference>
<feature type="compositionally biased region" description="Polar residues" evidence="3">
    <location>
        <begin position="819"/>
        <end position="832"/>
    </location>
</feature>
<dbReference type="RefSeq" id="XP_009853756.1">
    <property type="nucleotide sequence ID" value="XM_009855454.1"/>
</dbReference>
<evidence type="ECO:0000256" key="1">
    <source>
        <dbReference type="ARBA" id="ARBA00038154"/>
    </source>
</evidence>
<dbReference type="PANTHER" id="PTHR23030">
    <property type="entry name" value="PCD6 INTERACTING PROTEIN-RELATED"/>
    <property type="match status" value="1"/>
</dbReference>
<feature type="region of interest" description="Disordered" evidence="3">
    <location>
        <begin position="812"/>
        <end position="856"/>
    </location>
</feature>
<reference evidence="6" key="1">
    <citation type="journal article" date="2011" name="Genetics">
        <title>Massive changes in genome architecture accompany the transition to self-fertility in the filamentous fungus Neurospora tetrasperma.</title>
        <authorList>
            <person name="Ellison C.E."/>
            <person name="Stajich J.E."/>
            <person name="Jacobson D.J."/>
            <person name="Natvig D.O."/>
            <person name="Lapidus A."/>
            <person name="Foster B."/>
            <person name="Aerts A."/>
            <person name="Riley R."/>
            <person name="Lindquist E.A."/>
            <person name="Grigoriev I.V."/>
            <person name="Taylor J.W."/>
        </authorList>
    </citation>
    <scope>NUCLEOTIDE SEQUENCE [LARGE SCALE GENOMIC DNA]</scope>
    <source>
        <strain evidence="6">FGSC 2508 / P0657</strain>
    </source>
</reference>
<feature type="coiled-coil region" evidence="2">
    <location>
        <begin position="714"/>
        <end position="748"/>
    </location>
</feature>
<feature type="coiled-coil region" evidence="2">
    <location>
        <begin position="366"/>
        <end position="393"/>
    </location>
</feature>
<dbReference type="Gene3D" id="1.20.140.50">
    <property type="entry name" value="alix/aip1 like domains"/>
    <property type="match status" value="1"/>
</dbReference>
<comment type="similarity">
    <text evidence="1">Belongs to the palA/RIM20 family.</text>
</comment>
<evidence type="ECO:0000259" key="4">
    <source>
        <dbReference type="PROSITE" id="PS51180"/>
    </source>
</evidence>
<sequence length="1040" mass="117415">MMEPDMGMNGMECGEVERKMEGGRDSLNERRKPVLVHQQSSICHTFVPLPTEALAYAFNIWAGQLTVHAPAGQMTTTHVLSLPFRKSTQLSLSRAIQQYISTKYDQHPDMFRHDLDTIDALRRDAINVREAHPSGIRKLQMYAAQLVWIGGKFPIDVGADFTWYPALGYHTEHPLVQNNLKYELMNVLYNLAALYSQLAVASNRNSTEGLKTAASWFSHAAGVLTHIKTQVLPELRMPSPPDDMDETTLESLIQLFLAEAQECYWQKAVMDGYKDASIAKLAARVSDLYNEAGEAAMRSEAISSAWIHHMSAKHHHFAAAAQFRAASDCLERKKYGEEIARLRDALACVNEGLKETRGGYLSKAVVEDLQGLKRRLEEDLKRAEIDNDRVYLHIVPPKTELKRLDRANMAVARVPPQVAKPYEFLGDHNAEFGPALFTKLVPFAVHVAVSIYEERRDRLVNNSIISELESMTSQLHEILSSLNLPGSLQALEKPLGLPGTLVQHADEIRQADALYRLQQGLTDIDKLCSSDLAIFEEGRSLLLAEEEEDSRLRLKYGTERWNRPQSRQDPSPNGGAKLWRQAQDIEGYFGSSTASDQVVREKFNAVRDTLAILAGSDRSIMDFIPNSRRTDIPESLKPALGRLRSAYNDVQRLESRRRKRVESLRARSRADDIKPDILVEAARLERAYPTTAIATAHFEDFFEKRLDRLYESELEAVERDKQEQEKIVQEVKRANKEFEAQKRQVDRAGGGNREREEALQKLDAAYYKYKEIVSNVEVGRKFYNDLSQIVEQWRGLVRGWVSERRRDARSLEEEINMPPLSSLNMHQSSFSYQQQQQHHQQPPPPPPQIPFPEPIQPHQPIVEQAHIQSWADNVPQQQPKPVAPGAWAPNMGIKFGSPVAQGQQHQQEQGQPGPVNATWDPSQGIRAGRTGDRLAKVPTVRDWKSLATFGANLPLEKDRVTEVTTQPTANMCYEEEVVREVVTAASSKDKDKDNSNTYTIKVLVKKWNDCGSKSCPQSTSYEPHALASNSSSTSSDTKKK</sequence>
<feature type="compositionally biased region" description="Low complexity" evidence="3">
    <location>
        <begin position="901"/>
        <end position="913"/>
    </location>
</feature>
<keyword evidence="2" id="KW-0175">Coiled coil</keyword>
<proteinExistence type="inferred from homology"/>
<organism evidence="5 6">
    <name type="scientific">Neurospora tetrasperma (strain FGSC 2508 / ATCC MYA-4615 / P0657)</name>
    <dbReference type="NCBI Taxonomy" id="510951"/>
    <lineage>
        <taxon>Eukaryota</taxon>
        <taxon>Fungi</taxon>
        <taxon>Dikarya</taxon>
        <taxon>Ascomycota</taxon>
        <taxon>Pezizomycotina</taxon>
        <taxon>Sordariomycetes</taxon>
        <taxon>Sordariomycetidae</taxon>
        <taxon>Sordariales</taxon>
        <taxon>Sordariaceae</taxon>
        <taxon>Neurospora</taxon>
    </lineage>
</organism>
<protein>
    <submittedName>
        <fullName evidence="5">pH-response regulator protein palA/rim-20</fullName>
    </submittedName>
</protein>
<accession>F8MT16</accession>
<dbReference type="GeneID" id="20825556"/>
<dbReference type="KEGG" id="nte:NEUTE1DRAFT131586"/>
<dbReference type="EMBL" id="GL891306">
    <property type="protein sequence ID" value="EGO55998.1"/>
    <property type="molecule type" value="Genomic_DNA"/>
</dbReference>
<dbReference type="HOGENOM" id="CLU_007181_0_0_1"/>
<dbReference type="AlphaFoldDB" id="F8MT16"/>
<name>F8MT16_NEUT8</name>
<dbReference type="Gene3D" id="1.20.120.560">
    <property type="entry name" value="alix/aip1 in complex with the ypdl late domain"/>
    <property type="match status" value="1"/>
</dbReference>
<evidence type="ECO:0000313" key="5">
    <source>
        <dbReference type="EMBL" id="EGO55998.1"/>
    </source>
</evidence>
<feature type="domain" description="BRO1" evidence="4">
    <location>
        <begin position="78"/>
        <end position="475"/>
    </location>
</feature>
<feature type="region of interest" description="Disordered" evidence="3">
    <location>
        <begin position="1012"/>
        <end position="1040"/>
    </location>
</feature>
<dbReference type="VEuPathDB" id="FungiDB:NEUTE1DRAFT_131586"/>
<keyword evidence="6" id="KW-1185">Reference proteome</keyword>
<dbReference type="InterPro" id="IPR004328">
    <property type="entry name" value="BRO1_dom"/>
</dbReference>
<evidence type="ECO:0000313" key="6">
    <source>
        <dbReference type="Proteomes" id="UP000008065"/>
    </source>
</evidence>
<feature type="compositionally biased region" description="Low complexity" evidence="3">
    <location>
        <begin position="1028"/>
        <end position="1040"/>
    </location>
</feature>